<sequence>MDPSSSVTMNACSYWTSERTREVISIVRSNIGLYAKGSRMFKNKQAKDLAWQSVGALLVPPCSGDMVAKRFKSLRDTFQKERKKVLANIPSSGAGVQDGNTRYESTWEYYKDLLFLSEHINSRTTISNYSGHSDSESVCPETQSDDSQFWTNETDSCTNVLKRKASQPLIFMEMTEENESAIPENIVYKDTLSVSLQCTSSSGDNESLLSDESNKNSCVSPAVLKSSMWRKRRKMKMFSKVVYSNFQKVQQKSQQR</sequence>
<dbReference type="GeneID" id="112463465"/>
<dbReference type="PANTHER" id="PTHR12243">
    <property type="entry name" value="MADF DOMAIN TRANSCRIPTION FACTOR"/>
    <property type="match status" value="1"/>
</dbReference>
<protein>
    <submittedName>
        <fullName evidence="3">Uncharacterized protein LOC112463465</fullName>
    </submittedName>
</protein>
<proteinExistence type="predicted"/>
<reference evidence="3" key="1">
    <citation type="submission" date="2025-08" db="UniProtKB">
        <authorList>
            <consortium name="RefSeq"/>
        </authorList>
    </citation>
    <scope>IDENTIFICATION</scope>
    <source>
        <tissue evidence="3">Whole body</tissue>
    </source>
</reference>
<accession>A0A6J1QUW8</accession>
<dbReference type="RefSeq" id="XP_024885658.1">
    <property type="nucleotide sequence ID" value="XM_025029890.1"/>
</dbReference>
<dbReference type="PROSITE" id="PS51029">
    <property type="entry name" value="MADF"/>
    <property type="match status" value="1"/>
</dbReference>
<dbReference type="OrthoDB" id="7555131at2759"/>
<dbReference type="InterPro" id="IPR039353">
    <property type="entry name" value="TF_Adf1"/>
</dbReference>
<organism evidence="2 3">
    <name type="scientific">Temnothorax curvispinosus</name>
    <dbReference type="NCBI Taxonomy" id="300111"/>
    <lineage>
        <taxon>Eukaryota</taxon>
        <taxon>Metazoa</taxon>
        <taxon>Ecdysozoa</taxon>
        <taxon>Arthropoda</taxon>
        <taxon>Hexapoda</taxon>
        <taxon>Insecta</taxon>
        <taxon>Pterygota</taxon>
        <taxon>Neoptera</taxon>
        <taxon>Endopterygota</taxon>
        <taxon>Hymenoptera</taxon>
        <taxon>Apocrita</taxon>
        <taxon>Aculeata</taxon>
        <taxon>Formicoidea</taxon>
        <taxon>Formicidae</taxon>
        <taxon>Myrmicinae</taxon>
        <taxon>Temnothorax</taxon>
    </lineage>
</organism>
<name>A0A6J1QUW8_9HYME</name>
<dbReference type="InterPro" id="IPR006578">
    <property type="entry name" value="MADF-dom"/>
</dbReference>
<dbReference type="AlphaFoldDB" id="A0A6J1QUW8"/>
<evidence type="ECO:0000313" key="3">
    <source>
        <dbReference type="RefSeq" id="XP_024885658.1"/>
    </source>
</evidence>
<evidence type="ECO:0000259" key="1">
    <source>
        <dbReference type="PROSITE" id="PS51029"/>
    </source>
</evidence>
<dbReference type="PANTHER" id="PTHR12243:SF67">
    <property type="entry name" value="COREPRESSOR OF PANGOLIN, ISOFORM A-RELATED"/>
    <property type="match status" value="1"/>
</dbReference>
<feature type="domain" description="MADF" evidence="1">
    <location>
        <begin position="22"/>
        <end position="121"/>
    </location>
</feature>
<dbReference type="Pfam" id="PF10545">
    <property type="entry name" value="MADF_DNA_bdg"/>
    <property type="match status" value="1"/>
</dbReference>
<gene>
    <name evidence="3" type="primary">LOC112463465</name>
</gene>
<dbReference type="SMART" id="SM00595">
    <property type="entry name" value="MADF"/>
    <property type="match status" value="1"/>
</dbReference>
<evidence type="ECO:0000313" key="2">
    <source>
        <dbReference type="Proteomes" id="UP000504618"/>
    </source>
</evidence>
<keyword evidence="2" id="KW-1185">Reference proteome</keyword>
<dbReference type="Proteomes" id="UP000504618">
    <property type="component" value="Unplaced"/>
</dbReference>